<feature type="transmembrane region" description="Helical" evidence="13">
    <location>
        <begin position="31"/>
        <end position="52"/>
    </location>
</feature>
<comment type="cofactor">
    <cofactor evidence="11">
        <name>heme</name>
        <dbReference type="ChEBI" id="CHEBI:30413"/>
    </cofactor>
</comment>
<protein>
    <submittedName>
        <fullName evidence="15">Cytochrome P450 81D1-like</fullName>
    </submittedName>
</protein>
<gene>
    <name evidence="15" type="primary">LOC109712563</name>
</gene>
<dbReference type="GO" id="GO:0005506">
    <property type="term" value="F:iron ion binding"/>
    <property type="evidence" value="ECO:0007669"/>
    <property type="project" value="InterPro"/>
</dbReference>
<keyword evidence="7 12" id="KW-0560">Oxidoreductase</keyword>
<evidence type="ECO:0000256" key="12">
    <source>
        <dbReference type="RuleBase" id="RU000461"/>
    </source>
</evidence>
<keyword evidence="5 11" id="KW-0479">Metal-binding</keyword>
<evidence type="ECO:0000256" key="6">
    <source>
        <dbReference type="ARBA" id="ARBA00022989"/>
    </source>
</evidence>
<dbReference type="InterPro" id="IPR017972">
    <property type="entry name" value="Cyt_P450_CS"/>
</dbReference>
<dbReference type="InterPro" id="IPR036396">
    <property type="entry name" value="Cyt_P450_sf"/>
</dbReference>
<evidence type="ECO:0000256" key="5">
    <source>
        <dbReference type="ARBA" id="ARBA00022723"/>
    </source>
</evidence>
<feature type="binding site" description="axial binding residue" evidence="11">
    <location>
        <position position="461"/>
    </location>
    <ligand>
        <name>heme</name>
        <dbReference type="ChEBI" id="CHEBI:30413"/>
    </ligand>
    <ligandPart>
        <name>Fe</name>
        <dbReference type="ChEBI" id="CHEBI:18248"/>
    </ligandPart>
</feature>
<dbReference type="InterPro" id="IPR001128">
    <property type="entry name" value="Cyt_P450"/>
</dbReference>
<dbReference type="PANTHER" id="PTHR47947:SF62">
    <property type="entry name" value="CYTOCHROME P450, FAMILY 81, SUBFAMILY D, POLYPEPTIDE 5"/>
    <property type="match status" value="1"/>
</dbReference>
<dbReference type="GeneID" id="109712563"/>
<proteinExistence type="inferred from homology"/>
<evidence type="ECO:0000313" key="15">
    <source>
        <dbReference type="RefSeq" id="XP_020091781.1"/>
    </source>
</evidence>
<evidence type="ECO:0000256" key="2">
    <source>
        <dbReference type="ARBA" id="ARBA00010617"/>
    </source>
</evidence>
<name>A0A6P5F6G0_ANACO</name>
<dbReference type="Pfam" id="PF00067">
    <property type="entry name" value="p450"/>
    <property type="match status" value="1"/>
</dbReference>
<keyword evidence="6 13" id="KW-1133">Transmembrane helix</keyword>
<dbReference type="GO" id="GO:0004497">
    <property type="term" value="F:monooxygenase activity"/>
    <property type="evidence" value="ECO:0007669"/>
    <property type="project" value="UniProtKB-KW"/>
</dbReference>
<dbReference type="PROSITE" id="PS00086">
    <property type="entry name" value="CYTOCHROME_P450"/>
    <property type="match status" value="1"/>
</dbReference>
<dbReference type="FunFam" id="1.10.630.10:FF:000081">
    <property type="entry name" value="Cytochrome P450 CYP81N5"/>
    <property type="match status" value="1"/>
</dbReference>
<dbReference type="InterPro" id="IPR050651">
    <property type="entry name" value="Plant_Cytochrome_P450_Monoox"/>
</dbReference>
<dbReference type="GO" id="GO:0016020">
    <property type="term" value="C:membrane"/>
    <property type="evidence" value="ECO:0007669"/>
    <property type="project" value="UniProtKB-SubCell"/>
</dbReference>
<evidence type="ECO:0000256" key="3">
    <source>
        <dbReference type="ARBA" id="ARBA00022617"/>
    </source>
</evidence>
<reference evidence="14" key="1">
    <citation type="journal article" date="2015" name="Nat. Genet.">
        <title>The pineapple genome and the evolution of CAM photosynthesis.</title>
        <authorList>
            <person name="Ming R."/>
            <person name="VanBuren R."/>
            <person name="Wai C.M."/>
            <person name="Tang H."/>
            <person name="Schatz M.C."/>
            <person name="Bowers J.E."/>
            <person name="Lyons E."/>
            <person name="Wang M.L."/>
            <person name="Chen J."/>
            <person name="Biggers E."/>
            <person name="Zhang J."/>
            <person name="Huang L."/>
            <person name="Zhang L."/>
            <person name="Miao W."/>
            <person name="Zhang J."/>
            <person name="Ye Z."/>
            <person name="Miao C."/>
            <person name="Lin Z."/>
            <person name="Wang H."/>
            <person name="Zhou H."/>
            <person name="Yim W.C."/>
            <person name="Priest H.D."/>
            <person name="Zheng C."/>
            <person name="Woodhouse M."/>
            <person name="Edger P.P."/>
            <person name="Guyot R."/>
            <person name="Guo H.B."/>
            <person name="Guo H."/>
            <person name="Zheng G."/>
            <person name="Singh R."/>
            <person name="Sharma A."/>
            <person name="Min X."/>
            <person name="Zheng Y."/>
            <person name="Lee H."/>
            <person name="Gurtowski J."/>
            <person name="Sedlazeck F.J."/>
            <person name="Harkess A."/>
            <person name="McKain M.R."/>
            <person name="Liao Z."/>
            <person name="Fang J."/>
            <person name="Liu J."/>
            <person name="Zhang X."/>
            <person name="Zhang Q."/>
            <person name="Hu W."/>
            <person name="Qin Y."/>
            <person name="Wang K."/>
            <person name="Chen L.Y."/>
            <person name="Shirley N."/>
            <person name="Lin Y.R."/>
            <person name="Liu L.Y."/>
            <person name="Hernandez A.G."/>
            <person name="Wright C.L."/>
            <person name="Bulone V."/>
            <person name="Tuskan G.A."/>
            <person name="Heath K."/>
            <person name="Zee F."/>
            <person name="Moore P.H."/>
            <person name="Sunkar R."/>
            <person name="Leebens-Mack J.H."/>
            <person name="Mockler T."/>
            <person name="Bennetzen J.L."/>
            <person name="Freeling M."/>
            <person name="Sankoff D."/>
            <person name="Paterson A.H."/>
            <person name="Zhu X."/>
            <person name="Yang X."/>
            <person name="Smith J.A."/>
            <person name="Cushman J.C."/>
            <person name="Paull R.E."/>
            <person name="Yu Q."/>
        </authorList>
    </citation>
    <scope>NUCLEOTIDE SEQUENCE [LARGE SCALE GENOMIC DNA]</scope>
    <source>
        <strain evidence="14">cv. F153</strain>
    </source>
</reference>
<dbReference type="AlphaFoldDB" id="A0A6P5F6G0"/>
<dbReference type="SUPFAM" id="SSF48264">
    <property type="entry name" value="Cytochrome P450"/>
    <property type="match status" value="1"/>
</dbReference>
<dbReference type="PRINTS" id="PR00463">
    <property type="entry name" value="EP450I"/>
</dbReference>
<dbReference type="Proteomes" id="UP000515123">
    <property type="component" value="Linkage group 7"/>
</dbReference>
<accession>A0A6P5F6G0</accession>
<dbReference type="InterPro" id="IPR002401">
    <property type="entry name" value="Cyt_P450_E_grp-I"/>
</dbReference>
<dbReference type="PANTHER" id="PTHR47947">
    <property type="entry name" value="CYTOCHROME P450 82C3-RELATED"/>
    <property type="match status" value="1"/>
</dbReference>
<keyword evidence="9 12" id="KW-0503">Monooxygenase</keyword>
<keyword evidence="14" id="KW-1185">Reference proteome</keyword>
<evidence type="ECO:0000256" key="9">
    <source>
        <dbReference type="ARBA" id="ARBA00023033"/>
    </source>
</evidence>
<evidence type="ECO:0000256" key="11">
    <source>
        <dbReference type="PIRSR" id="PIRSR602401-1"/>
    </source>
</evidence>
<keyword evidence="4 13" id="KW-0812">Transmembrane</keyword>
<evidence type="ECO:0000256" key="13">
    <source>
        <dbReference type="SAM" id="Phobius"/>
    </source>
</evidence>
<sequence length="528" mass="57878">MEPSPTTSWAEMLGAVIHSSKRVVAAHSRHFLALSVLFLLPLSLLLVAFVPIPTLFSSSSSSPPYPPQSLLCSSRYSSSAAAAAECFSSRDAAFASRPRFLAGKHLGYAYTTLVWAPYGAHWRNLRRIAAVELFSPAQLSASAQIRADEVAELVKALARASGGPDRRVVMKPRLFAMAMNVMMRMIAGKRYFGGEGQGGELGLAGSEEEARRFQEIVEESFAVSGATNLGDFVPLLRVLDYKGVERRLVRLQEKRDTFMQGIVDERRRIRRRGGDDDDDDDDDDKGEGGRKTIIDVLLNLQESDPEYYTDEIIKGVLVVMLSAGTDTSVVTIEWAMALLLSHPDVMEKARAELDLRVGSGRLVQESDLSDLPYLQCIIKETLRLYPAGPLIPAHESTEDCTVAGYHVPRGTMLLVNAWAIHRDPTNWTEPTQFRPERFLVEREEVEGSMVMLPFGLGRRRCPGEGLAMRVVGLALAALVQCFEWDVGSEGVDMTEGTGLTMPMAKPLVAACKPRTAVIHAQLATVGAA</sequence>
<evidence type="ECO:0000256" key="10">
    <source>
        <dbReference type="ARBA" id="ARBA00023136"/>
    </source>
</evidence>
<evidence type="ECO:0000256" key="7">
    <source>
        <dbReference type="ARBA" id="ARBA00023002"/>
    </source>
</evidence>
<reference evidence="15" key="2">
    <citation type="submission" date="2025-08" db="UniProtKB">
        <authorList>
            <consortium name="RefSeq"/>
        </authorList>
    </citation>
    <scope>IDENTIFICATION</scope>
    <source>
        <tissue evidence="15">Leaf</tissue>
    </source>
</reference>
<dbReference type="GO" id="GO:0016705">
    <property type="term" value="F:oxidoreductase activity, acting on paired donors, with incorporation or reduction of molecular oxygen"/>
    <property type="evidence" value="ECO:0007669"/>
    <property type="project" value="InterPro"/>
</dbReference>
<organism evidence="14 15">
    <name type="scientific">Ananas comosus</name>
    <name type="common">Pineapple</name>
    <name type="synonym">Ananas ananas</name>
    <dbReference type="NCBI Taxonomy" id="4615"/>
    <lineage>
        <taxon>Eukaryota</taxon>
        <taxon>Viridiplantae</taxon>
        <taxon>Streptophyta</taxon>
        <taxon>Embryophyta</taxon>
        <taxon>Tracheophyta</taxon>
        <taxon>Spermatophyta</taxon>
        <taxon>Magnoliopsida</taxon>
        <taxon>Liliopsida</taxon>
        <taxon>Poales</taxon>
        <taxon>Bromeliaceae</taxon>
        <taxon>Bromelioideae</taxon>
        <taxon>Ananas</taxon>
    </lineage>
</organism>
<comment type="similarity">
    <text evidence="2 12">Belongs to the cytochrome P450 family.</text>
</comment>
<evidence type="ECO:0000256" key="1">
    <source>
        <dbReference type="ARBA" id="ARBA00004167"/>
    </source>
</evidence>
<keyword evidence="3 11" id="KW-0349">Heme</keyword>
<comment type="subcellular location">
    <subcellularLocation>
        <location evidence="1">Membrane</location>
        <topology evidence="1">Single-pass membrane protein</topology>
    </subcellularLocation>
</comment>
<evidence type="ECO:0000256" key="4">
    <source>
        <dbReference type="ARBA" id="ARBA00022692"/>
    </source>
</evidence>
<evidence type="ECO:0000313" key="14">
    <source>
        <dbReference type="Proteomes" id="UP000515123"/>
    </source>
</evidence>
<dbReference type="Gene3D" id="1.10.630.10">
    <property type="entry name" value="Cytochrome P450"/>
    <property type="match status" value="1"/>
</dbReference>
<dbReference type="RefSeq" id="XP_020091781.1">
    <property type="nucleotide sequence ID" value="XM_020236192.1"/>
</dbReference>
<dbReference type="PRINTS" id="PR00385">
    <property type="entry name" value="P450"/>
</dbReference>
<dbReference type="GO" id="GO:0020037">
    <property type="term" value="F:heme binding"/>
    <property type="evidence" value="ECO:0007669"/>
    <property type="project" value="InterPro"/>
</dbReference>
<keyword evidence="10 13" id="KW-0472">Membrane</keyword>
<dbReference type="OrthoDB" id="666026at2759"/>
<dbReference type="CDD" id="cd20653">
    <property type="entry name" value="CYP81"/>
    <property type="match status" value="1"/>
</dbReference>
<evidence type="ECO:0000256" key="8">
    <source>
        <dbReference type="ARBA" id="ARBA00023004"/>
    </source>
</evidence>
<keyword evidence="8 11" id="KW-0408">Iron</keyword>